<protein>
    <submittedName>
        <fullName evidence="7">Sporulation integral membrane protein YtvI</fullName>
    </submittedName>
</protein>
<gene>
    <name evidence="7" type="primary">ytvI</name>
    <name evidence="7" type="ORF">EJQ19_12920</name>
</gene>
<evidence type="ECO:0000256" key="5">
    <source>
        <dbReference type="ARBA" id="ARBA00023136"/>
    </source>
</evidence>
<evidence type="ECO:0000256" key="4">
    <source>
        <dbReference type="ARBA" id="ARBA00022989"/>
    </source>
</evidence>
<evidence type="ECO:0000256" key="3">
    <source>
        <dbReference type="ARBA" id="ARBA00022692"/>
    </source>
</evidence>
<dbReference type="OrthoDB" id="9774361at2"/>
<keyword evidence="3 6" id="KW-0812">Transmembrane</keyword>
<feature type="transmembrane region" description="Helical" evidence="6">
    <location>
        <begin position="236"/>
        <end position="257"/>
    </location>
</feature>
<comment type="caution">
    <text evidence="7">The sequence shown here is derived from an EMBL/GenBank/DDBJ whole genome shotgun (WGS) entry which is preliminary data.</text>
</comment>
<evidence type="ECO:0000256" key="6">
    <source>
        <dbReference type="SAM" id="Phobius"/>
    </source>
</evidence>
<dbReference type="PANTHER" id="PTHR21716:SF68">
    <property type="entry name" value="TRANSPORT PROTEIN YTVI-RELATED"/>
    <property type="match status" value="1"/>
</dbReference>
<name>A0A3S0A498_9BACL</name>
<dbReference type="RefSeq" id="WP_126141641.1">
    <property type="nucleotide sequence ID" value="NZ_RXHU01000034.1"/>
</dbReference>
<dbReference type="AlphaFoldDB" id="A0A3S0A498"/>
<organism evidence="7 8">
    <name type="scientific">Paenibacillus whitsoniae</name>
    <dbReference type="NCBI Taxonomy" id="2496558"/>
    <lineage>
        <taxon>Bacteria</taxon>
        <taxon>Bacillati</taxon>
        <taxon>Bacillota</taxon>
        <taxon>Bacilli</taxon>
        <taxon>Bacillales</taxon>
        <taxon>Paenibacillaceae</taxon>
        <taxon>Paenibacillus</taxon>
    </lineage>
</organism>
<dbReference type="NCBIfam" id="TIGR02872">
    <property type="entry name" value="spore_ytvI"/>
    <property type="match status" value="1"/>
</dbReference>
<feature type="transmembrane region" description="Helical" evidence="6">
    <location>
        <begin position="204"/>
        <end position="229"/>
    </location>
</feature>
<dbReference type="InterPro" id="IPR002549">
    <property type="entry name" value="AI-2E-like"/>
</dbReference>
<evidence type="ECO:0000313" key="7">
    <source>
        <dbReference type="EMBL" id="RTE09277.1"/>
    </source>
</evidence>
<feature type="transmembrane region" description="Helical" evidence="6">
    <location>
        <begin position="52"/>
        <end position="73"/>
    </location>
</feature>
<feature type="transmembrane region" description="Helical" evidence="6">
    <location>
        <begin position="263"/>
        <end position="282"/>
    </location>
</feature>
<reference evidence="7 8" key="1">
    <citation type="submission" date="2018-12" db="EMBL/GenBank/DDBJ databases">
        <title>Bacillus ochoae sp. nov., Paenibacillus whitsoniae sp. nov., Paenibacillus spiritus sp. nov. Isolated from the Mars Exploration Rover during spacecraft assembly.</title>
        <authorList>
            <person name="Seuylemezian A."/>
            <person name="Vaishampayan P."/>
        </authorList>
    </citation>
    <scope>NUCLEOTIDE SEQUENCE [LARGE SCALE GENOMIC DNA]</scope>
    <source>
        <strain evidence="7 8">MER 54</strain>
    </source>
</reference>
<dbReference type="EMBL" id="RXHU01000034">
    <property type="protein sequence ID" value="RTE09277.1"/>
    <property type="molecule type" value="Genomic_DNA"/>
</dbReference>
<dbReference type="Proteomes" id="UP000276128">
    <property type="component" value="Unassembled WGS sequence"/>
</dbReference>
<comment type="similarity">
    <text evidence="2">Belongs to the autoinducer-2 exporter (AI-2E) (TC 2.A.86) family.</text>
</comment>
<dbReference type="GO" id="GO:0055085">
    <property type="term" value="P:transmembrane transport"/>
    <property type="evidence" value="ECO:0007669"/>
    <property type="project" value="TreeGrafter"/>
</dbReference>
<keyword evidence="4 6" id="KW-1133">Transmembrane helix</keyword>
<keyword evidence="5 6" id="KW-0472">Membrane</keyword>
<evidence type="ECO:0000313" key="8">
    <source>
        <dbReference type="Proteomes" id="UP000276128"/>
    </source>
</evidence>
<evidence type="ECO:0000256" key="2">
    <source>
        <dbReference type="ARBA" id="ARBA00009773"/>
    </source>
</evidence>
<dbReference type="Pfam" id="PF01594">
    <property type="entry name" value="AI-2E_transport"/>
    <property type="match status" value="1"/>
</dbReference>
<feature type="transmembrane region" description="Helical" evidence="6">
    <location>
        <begin position="294"/>
        <end position="312"/>
    </location>
</feature>
<dbReference type="GO" id="GO:0016020">
    <property type="term" value="C:membrane"/>
    <property type="evidence" value="ECO:0007669"/>
    <property type="project" value="UniProtKB-SubCell"/>
</dbReference>
<feature type="transmembrane region" description="Helical" evidence="6">
    <location>
        <begin position="157"/>
        <end position="175"/>
    </location>
</feature>
<dbReference type="InterPro" id="IPR014227">
    <property type="entry name" value="YtvI-like"/>
</dbReference>
<sequence>MSTKTTILLLLGVVVLYGLFTIGLPFLLALVTAIFLDPLIGLLVRWAKMTRFIAATIIGTLFTLVLLALMYFIGMNVVTELIELGRKAPNYMDQVNLYVDQAVDRTQGFYNSLSPEMAAQVQTWLEKGTETLTGALTSFLSSVSGFFLNMASKIPNFFLLMLIYVIALFLTLYSLPNMKAAFLSMFEETARVKMERVLSYLREAIFGFVRAQLIMALFTYIVTFIGLLVLRADYPLAISMLVMIMEFAPIIGTGLVFIPWMLYQFLVGHTAMGIGLLVLFLVLSIMRRIIEPKVLSDAVGINSLAALISLYIGFEWFGFAGLFLGPLVVIIYQSLRKSGVLHFNFKLD</sequence>
<dbReference type="PANTHER" id="PTHR21716">
    <property type="entry name" value="TRANSMEMBRANE PROTEIN"/>
    <property type="match status" value="1"/>
</dbReference>
<accession>A0A3S0A498</accession>
<proteinExistence type="inferred from homology"/>
<feature type="transmembrane region" description="Helical" evidence="6">
    <location>
        <begin position="6"/>
        <end position="31"/>
    </location>
</feature>
<comment type="subcellular location">
    <subcellularLocation>
        <location evidence="1">Membrane</location>
        <topology evidence="1">Multi-pass membrane protein</topology>
    </subcellularLocation>
</comment>
<keyword evidence="8" id="KW-1185">Reference proteome</keyword>
<evidence type="ECO:0000256" key="1">
    <source>
        <dbReference type="ARBA" id="ARBA00004141"/>
    </source>
</evidence>